<proteinExistence type="inferred from homology"/>
<accession>A0A9D1E634</accession>
<dbReference type="PROSITE" id="PS00444">
    <property type="entry name" value="POLYPRENYL_SYNTHASE_2"/>
    <property type="match status" value="1"/>
</dbReference>
<gene>
    <name evidence="13" type="ORF">IAB94_02455</name>
</gene>
<evidence type="ECO:0000313" key="14">
    <source>
        <dbReference type="Proteomes" id="UP000823913"/>
    </source>
</evidence>
<dbReference type="AlphaFoldDB" id="A0A9D1E634"/>
<evidence type="ECO:0000256" key="10">
    <source>
        <dbReference type="ARBA" id="ARBA00032873"/>
    </source>
</evidence>
<comment type="catalytic activity">
    <reaction evidence="11">
        <text>isopentenyl diphosphate + (2E)-geranyl diphosphate = (2E,6E)-farnesyl diphosphate + diphosphate</text>
        <dbReference type="Rhea" id="RHEA:19361"/>
        <dbReference type="ChEBI" id="CHEBI:33019"/>
        <dbReference type="ChEBI" id="CHEBI:58057"/>
        <dbReference type="ChEBI" id="CHEBI:128769"/>
        <dbReference type="ChEBI" id="CHEBI:175763"/>
        <dbReference type="EC" id="2.5.1.10"/>
    </reaction>
</comment>
<keyword evidence="8" id="KW-0414">Isoprene biosynthesis</keyword>
<dbReference type="InterPro" id="IPR000092">
    <property type="entry name" value="Polyprenyl_synt"/>
</dbReference>
<reference evidence="13" key="1">
    <citation type="submission" date="2020-10" db="EMBL/GenBank/DDBJ databases">
        <authorList>
            <person name="Gilroy R."/>
        </authorList>
    </citation>
    <scope>NUCLEOTIDE SEQUENCE</scope>
    <source>
        <strain evidence="13">ChiW16-3235</strain>
    </source>
</reference>
<evidence type="ECO:0000256" key="6">
    <source>
        <dbReference type="ARBA" id="ARBA00022723"/>
    </source>
</evidence>
<dbReference type="PROSITE" id="PS00723">
    <property type="entry name" value="POLYPRENYL_SYNTHASE_1"/>
    <property type="match status" value="1"/>
</dbReference>
<dbReference type="SFLD" id="SFLDS00005">
    <property type="entry name" value="Isoprenoid_Synthase_Type_I"/>
    <property type="match status" value="1"/>
</dbReference>
<comment type="similarity">
    <text evidence="2 12">Belongs to the FPP/GGPP synthase family.</text>
</comment>
<evidence type="ECO:0000256" key="9">
    <source>
        <dbReference type="ARBA" id="ARBA00032380"/>
    </source>
</evidence>
<dbReference type="Proteomes" id="UP000823913">
    <property type="component" value="Unassembled WGS sequence"/>
</dbReference>
<evidence type="ECO:0000256" key="2">
    <source>
        <dbReference type="ARBA" id="ARBA00006706"/>
    </source>
</evidence>
<dbReference type="GO" id="GO:0046872">
    <property type="term" value="F:metal ion binding"/>
    <property type="evidence" value="ECO:0007669"/>
    <property type="project" value="UniProtKB-KW"/>
</dbReference>
<name>A0A9D1E634_9FIRM</name>
<evidence type="ECO:0000256" key="3">
    <source>
        <dbReference type="ARBA" id="ARBA00012439"/>
    </source>
</evidence>
<protein>
    <recommendedName>
        <fullName evidence="4">Farnesyl diphosphate synthase</fullName>
        <ecNumber evidence="3">2.5.1.10</ecNumber>
    </recommendedName>
    <alternativeName>
        <fullName evidence="10">(2E,6E)-farnesyl diphosphate synthase</fullName>
    </alternativeName>
    <alternativeName>
        <fullName evidence="9">Geranyltranstransferase</fullName>
    </alternativeName>
</protein>
<dbReference type="InterPro" id="IPR008949">
    <property type="entry name" value="Isoprenoid_synthase_dom_sf"/>
</dbReference>
<comment type="caution">
    <text evidence="13">The sequence shown here is derived from an EMBL/GenBank/DDBJ whole genome shotgun (WGS) entry which is preliminary data.</text>
</comment>
<dbReference type="GO" id="GO:0004337">
    <property type="term" value="F:(2E,6E)-farnesyl diphosphate synthase activity"/>
    <property type="evidence" value="ECO:0007669"/>
    <property type="project" value="UniProtKB-EC"/>
</dbReference>
<dbReference type="SFLD" id="SFLDG01017">
    <property type="entry name" value="Polyprenyl_Transferase_Like"/>
    <property type="match status" value="1"/>
</dbReference>
<keyword evidence="5 12" id="KW-0808">Transferase</keyword>
<organism evidence="13 14">
    <name type="scientific">Candidatus Coproplasma avicola</name>
    <dbReference type="NCBI Taxonomy" id="2840744"/>
    <lineage>
        <taxon>Bacteria</taxon>
        <taxon>Bacillati</taxon>
        <taxon>Bacillota</taxon>
        <taxon>Clostridia</taxon>
        <taxon>Eubacteriales</taxon>
        <taxon>Candidatus Coproplasma</taxon>
    </lineage>
</organism>
<keyword evidence="6" id="KW-0479">Metal-binding</keyword>
<evidence type="ECO:0000256" key="4">
    <source>
        <dbReference type="ARBA" id="ARBA00015100"/>
    </source>
</evidence>
<dbReference type="PANTHER" id="PTHR43281:SF1">
    <property type="entry name" value="FARNESYL DIPHOSPHATE SYNTHASE"/>
    <property type="match status" value="1"/>
</dbReference>
<evidence type="ECO:0000256" key="1">
    <source>
        <dbReference type="ARBA" id="ARBA00001946"/>
    </source>
</evidence>
<dbReference type="EMBL" id="DVHK01000059">
    <property type="protein sequence ID" value="HIR66894.1"/>
    <property type="molecule type" value="Genomic_DNA"/>
</dbReference>
<reference evidence="13" key="2">
    <citation type="journal article" date="2021" name="PeerJ">
        <title>Extensive microbial diversity within the chicken gut microbiome revealed by metagenomics and culture.</title>
        <authorList>
            <person name="Gilroy R."/>
            <person name="Ravi A."/>
            <person name="Getino M."/>
            <person name="Pursley I."/>
            <person name="Horton D.L."/>
            <person name="Alikhan N.F."/>
            <person name="Baker D."/>
            <person name="Gharbi K."/>
            <person name="Hall N."/>
            <person name="Watson M."/>
            <person name="Adriaenssens E.M."/>
            <person name="Foster-Nyarko E."/>
            <person name="Jarju S."/>
            <person name="Secka A."/>
            <person name="Antonio M."/>
            <person name="Oren A."/>
            <person name="Chaudhuri R.R."/>
            <person name="La Ragione R."/>
            <person name="Hildebrand F."/>
            <person name="Pallen M.J."/>
        </authorList>
    </citation>
    <scope>NUCLEOTIDE SEQUENCE</scope>
    <source>
        <strain evidence="13">ChiW16-3235</strain>
    </source>
</reference>
<dbReference type="Pfam" id="PF00348">
    <property type="entry name" value="polyprenyl_synt"/>
    <property type="match status" value="1"/>
</dbReference>
<dbReference type="PANTHER" id="PTHR43281">
    <property type="entry name" value="FARNESYL DIPHOSPHATE SYNTHASE"/>
    <property type="match status" value="1"/>
</dbReference>
<evidence type="ECO:0000256" key="5">
    <source>
        <dbReference type="ARBA" id="ARBA00022679"/>
    </source>
</evidence>
<dbReference type="FunFam" id="1.10.600.10:FF:000001">
    <property type="entry name" value="Geranylgeranyl diphosphate synthase"/>
    <property type="match status" value="1"/>
</dbReference>
<keyword evidence="7" id="KW-0460">Magnesium</keyword>
<dbReference type="Gene3D" id="1.10.600.10">
    <property type="entry name" value="Farnesyl Diphosphate Synthase"/>
    <property type="match status" value="1"/>
</dbReference>
<dbReference type="GO" id="GO:0016114">
    <property type="term" value="P:terpenoid biosynthetic process"/>
    <property type="evidence" value="ECO:0007669"/>
    <property type="project" value="UniProtKB-ARBA"/>
</dbReference>
<evidence type="ECO:0000256" key="12">
    <source>
        <dbReference type="RuleBase" id="RU004466"/>
    </source>
</evidence>
<evidence type="ECO:0000256" key="7">
    <source>
        <dbReference type="ARBA" id="ARBA00022842"/>
    </source>
</evidence>
<evidence type="ECO:0000256" key="8">
    <source>
        <dbReference type="ARBA" id="ARBA00023229"/>
    </source>
</evidence>
<evidence type="ECO:0000313" key="13">
    <source>
        <dbReference type="EMBL" id="HIR66894.1"/>
    </source>
</evidence>
<sequence length="293" mass="32262">MADFNKIYRSYLERFNAHLEKFCDGLNKCTPSVLGDSLVYSLRLGGKRVRPVLMMAVADIIGTGADKVMDYALAIELIHTYSLIHDDLPDMDNDDFRRGKPSNHKVFGAGNAILAGDGLLNTAYSVLFDECFKGNEYVSAAKYICDCAGIHGMIAGQSADLLHEKDAEADEETLKFIYENKTSKLLMAAVVVPSILNGGKYYSELKELGKKLGYLFQLTDDILDVTGNFEKLGKSLGKDEEEGKLTGIKVYGLDNCKLRVDIIGDDCIKIIDGIEGDASFLYGFVSFIKTRLG</sequence>
<dbReference type="SUPFAM" id="SSF48576">
    <property type="entry name" value="Terpenoid synthases"/>
    <property type="match status" value="1"/>
</dbReference>
<evidence type="ECO:0000256" key="11">
    <source>
        <dbReference type="ARBA" id="ARBA00049399"/>
    </source>
</evidence>
<dbReference type="EC" id="2.5.1.10" evidence="3"/>
<comment type="cofactor">
    <cofactor evidence="1">
        <name>Mg(2+)</name>
        <dbReference type="ChEBI" id="CHEBI:18420"/>
    </cofactor>
</comment>
<dbReference type="InterPro" id="IPR033749">
    <property type="entry name" value="Polyprenyl_synt_CS"/>
</dbReference>
<dbReference type="CDD" id="cd00685">
    <property type="entry name" value="Trans_IPPS_HT"/>
    <property type="match status" value="1"/>
</dbReference>